<dbReference type="VEuPathDB" id="FungiDB:H257_18612"/>
<protein>
    <recommendedName>
        <fullName evidence="2">Retrovirus-related Pol polyprotein from transposon TNT 1-94-like beta-barrel domain-containing protein</fullName>
    </recommendedName>
</protein>
<feature type="compositionally biased region" description="Low complexity" evidence="1">
    <location>
        <begin position="447"/>
        <end position="462"/>
    </location>
</feature>
<dbReference type="VEuPathDB" id="FungiDB:H257_17247"/>
<evidence type="ECO:0000313" key="3">
    <source>
        <dbReference type="EMBL" id="RHX99342.1"/>
    </source>
</evidence>
<feature type="region of interest" description="Disordered" evidence="1">
    <location>
        <begin position="494"/>
        <end position="515"/>
    </location>
</feature>
<gene>
    <name evidence="3" type="ORF">DYB25_004181</name>
</gene>
<feature type="compositionally biased region" description="Basic and acidic residues" evidence="1">
    <location>
        <begin position="528"/>
        <end position="561"/>
    </location>
</feature>
<reference evidence="3 4" key="1">
    <citation type="submission" date="2018-08" db="EMBL/GenBank/DDBJ databases">
        <title>Aphanomyces genome sequencing and annotation.</title>
        <authorList>
            <person name="Minardi D."/>
            <person name="Oidtmann B."/>
            <person name="Van Der Giezen M."/>
            <person name="Studholme D.J."/>
        </authorList>
    </citation>
    <scope>NUCLEOTIDE SEQUENCE [LARGE SCALE GENOMIC DNA]</scope>
    <source>
        <strain evidence="3 4">Yx</strain>
    </source>
</reference>
<comment type="caution">
    <text evidence="3">The sequence shown here is derived from an EMBL/GenBank/DDBJ whole genome shotgun (WGS) entry which is preliminary data.</text>
</comment>
<feature type="domain" description="Retrovirus-related Pol polyprotein from transposon TNT 1-94-like beta-barrel" evidence="2">
    <location>
        <begin position="621"/>
        <end position="670"/>
    </location>
</feature>
<accession>A0A396ZUN4</accession>
<feature type="region of interest" description="Disordered" evidence="1">
    <location>
        <begin position="389"/>
        <end position="472"/>
    </location>
</feature>
<evidence type="ECO:0000259" key="2">
    <source>
        <dbReference type="Pfam" id="PF22936"/>
    </source>
</evidence>
<evidence type="ECO:0000313" key="4">
    <source>
        <dbReference type="Proteomes" id="UP000266239"/>
    </source>
</evidence>
<feature type="non-terminal residue" evidence="3">
    <location>
        <position position="704"/>
    </location>
</feature>
<feature type="compositionally biased region" description="Low complexity" evidence="1">
    <location>
        <begin position="604"/>
        <end position="622"/>
    </location>
</feature>
<feature type="compositionally biased region" description="Gly residues" evidence="1">
    <location>
        <begin position="399"/>
        <end position="412"/>
    </location>
</feature>
<sequence length="704" mass="77338">MSLPPATSRAALPFTQRLLGAENFDEWFFELTSVILAGEDLTEMATHCAQVETATSMKGLRRAYKVLLNDCKRIRQHQAEAAALPAGSPPLPPLTLDAHPPLGPELTEWLADNRSTDEAIAKSIRNHVDELIKLEKTAIARSCALVYASLSPTVQRDAAAMAQRDAAAGIRDECAHCIISSLRRKFSSDEQKHATAISVYQRLHTFKFKPHVSLDVNLQAFDKMRTAVEKLEGRPLSDSHLASALLAALPECIAPDLFVWRGAQPSIPYKNMRQLLEQHWPGLVTKYPHYLGPAPIAAAAPVHGSATATATTRSSALALPAFRDGTSQREGYGQAATVPWGTQGQDPMADWCGYCLSSGSHSTYTCTKLSRAFHQNAVRQDFVFPPGWAAIPPGELPQSGGGRRTQGGPSGHRGGKRHGKGGGRGGGTGTSFLNTVRQGYASSGQHGYASSGQQGYASSGPPGYAPSGHSGYASMGQGGHSGYASLDYGAYRDDQRGRSPFRQSASRYRSRSGDRYRDYREDRGYYRDDRGYYRDDRGYYRDDRAPYRDDRGSYRDDRGSYRDGSGANQDDRRHRSRSHSMYADRRHRSRSRSAPPVDQGYAHQASTPQRSQSRSASRGSTPDGHQLHVIGRGTVRLEVAGINDDTLVIYLQDVYHIPDLHFNLFSVGRALHMDRHKIVSITPQEWTLATYDGEFTATYDESTG</sequence>
<dbReference type="InterPro" id="IPR054722">
    <property type="entry name" value="PolX-like_BBD"/>
</dbReference>
<organism evidence="3 4">
    <name type="scientific">Aphanomyces astaci</name>
    <name type="common">Crayfish plague agent</name>
    <dbReference type="NCBI Taxonomy" id="112090"/>
    <lineage>
        <taxon>Eukaryota</taxon>
        <taxon>Sar</taxon>
        <taxon>Stramenopiles</taxon>
        <taxon>Oomycota</taxon>
        <taxon>Saprolegniomycetes</taxon>
        <taxon>Saprolegniales</taxon>
        <taxon>Verrucalvaceae</taxon>
        <taxon>Aphanomyces</taxon>
    </lineage>
</organism>
<evidence type="ECO:0000256" key="1">
    <source>
        <dbReference type="SAM" id="MobiDB-lite"/>
    </source>
</evidence>
<proteinExistence type="predicted"/>
<dbReference type="AlphaFoldDB" id="A0A396ZUN4"/>
<dbReference type="Pfam" id="PF22936">
    <property type="entry name" value="Pol_BBD"/>
    <property type="match status" value="1"/>
</dbReference>
<feature type="compositionally biased region" description="Polar residues" evidence="1">
    <location>
        <begin position="432"/>
        <end position="445"/>
    </location>
</feature>
<feature type="region of interest" description="Disordered" evidence="1">
    <location>
        <begin position="528"/>
        <end position="627"/>
    </location>
</feature>
<dbReference type="EMBL" id="QUTA01010673">
    <property type="protein sequence ID" value="RHX99342.1"/>
    <property type="molecule type" value="Genomic_DNA"/>
</dbReference>
<dbReference type="Proteomes" id="UP000266239">
    <property type="component" value="Unassembled WGS sequence"/>
</dbReference>
<name>A0A396ZUN4_APHAT</name>